<gene>
    <name evidence="3" type="ORF">WUBG_17591</name>
</gene>
<dbReference type="InterPro" id="IPR013098">
    <property type="entry name" value="Ig_I-set"/>
</dbReference>
<dbReference type="Pfam" id="PF07679">
    <property type="entry name" value="I-set"/>
    <property type="match status" value="2"/>
</dbReference>
<dbReference type="Gene3D" id="2.60.40.10">
    <property type="entry name" value="Immunoglobulins"/>
    <property type="match status" value="2"/>
</dbReference>
<dbReference type="SUPFAM" id="SSF48726">
    <property type="entry name" value="Immunoglobulin"/>
    <property type="match status" value="2"/>
</dbReference>
<evidence type="ECO:0000256" key="1">
    <source>
        <dbReference type="ARBA" id="ARBA00022737"/>
    </source>
</evidence>
<protein>
    <recommendedName>
        <fullName evidence="2">Ig-like domain-containing protein</fullName>
    </recommendedName>
</protein>
<dbReference type="PANTHER" id="PTHR13817">
    <property type="entry name" value="TITIN"/>
    <property type="match status" value="1"/>
</dbReference>
<dbReference type="InterPro" id="IPR007110">
    <property type="entry name" value="Ig-like_dom"/>
</dbReference>
<evidence type="ECO:0000259" key="2">
    <source>
        <dbReference type="PROSITE" id="PS50835"/>
    </source>
</evidence>
<evidence type="ECO:0000313" key="4">
    <source>
        <dbReference type="Proteomes" id="UP000004810"/>
    </source>
</evidence>
<dbReference type="SMART" id="SM00409">
    <property type="entry name" value="IG"/>
    <property type="match status" value="2"/>
</dbReference>
<dbReference type="InterPro" id="IPR036179">
    <property type="entry name" value="Ig-like_dom_sf"/>
</dbReference>
<dbReference type="InterPro" id="IPR013783">
    <property type="entry name" value="Ig-like_fold"/>
</dbReference>
<dbReference type="EMBL" id="ADBV01018423">
    <property type="protein sequence ID" value="EJW71502.1"/>
    <property type="molecule type" value="Genomic_DNA"/>
</dbReference>
<reference evidence="4" key="1">
    <citation type="submission" date="2012-08" db="EMBL/GenBank/DDBJ databases">
        <title>The Genome Sequence of Wuchereria bancrofti.</title>
        <authorList>
            <person name="Nutman T.B."/>
            <person name="Fink D.L."/>
            <person name="Russ C."/>
            <person name="Young S."/>
            <person name="Zeng Q."/>
            <person name="Koehrsen M."/>
            <person name="Alvarado L."/>
            <person name="Berlin A."/>
            <person name="Chapman S.B."/>
            <person name="Chen Z."/>
            <person name="Freedman E."/>
            <person name="Gellesch M."/>
            <person name="Goldberg J."/>
            <person name="Griggs A."/>
            <person name="Gujja S."/>
            <person name="Heilman E.R."/>
            <person name="Heiman D."/>
            <person name="Hepburn T."/>
            <person name="Howarth C."/>
            <person name="Jen D."/>
            <person name="Larson L."/>
            <person name="Lewis B."/>
            <person name="Mehta T."/>
            <person name="Park D."/>
            <person name="Pearson M."/>
            <person name="Roberts A."/>
            <person name="Saif S."/>
            <person name="Shea T."/>
            <person name="Shenoy N."/>
            <person name="Sisk P."/>
            <person name="Stolte C."/>
            <person name="Sykes S."/>
            <person name="Walk T."/>
            <person name="White J."/>
            <person name="Yandava C."/>
            <person name="Haas B."/>
            <person name="Henn M.R."/>
            <person name="Nusbaum C."/>
            <person name="Birren B."/>
        </authorList>
    </citation>
    <scope>NUCLEOTIDE SEQUENCE [LARGE SCALE GENOMIC DNA]</scope>
    <source>
        <strain evidence="4">NA</strain>
    </source>
</reference>
<feature type="non-terminal residue" evidence="3">
    <location>
        <position position="1"/>
    </location>
</feature>
<feature type="domain" description="Ig-like" evidence="2">
    <location>
        <begin position="82"/>
        <end position="154"/>
    </location>
</feature>
<keyword evidence="1" id="KW-0677">Repeat</keyword>
<proteinExistence type="predicted"/>
<dbReference type="Proteomes" id="UP000004810">
    <property type="component" value="Unassembled WGS sequence"/>
</dbReference>
<feature type="domain" description="Ig-like" evidence="2">
    <location>
        <begin position="1"/>
        <end position="78"/>
    </location>
</feature>
<dbReference type="PANTHER" id="PTHR13817:SF73">
    <property type="entry name" value="FIBRONECTIN TYPE-III DOMAIN-CONTAINING PROTEIN"/>
    <property type="match status" value="1"/>
</dbReference>
<sequence length="175" mass="19917">PVTAEVGEKVTFEVETKGTIKQVKWYKNGVEAKDVETKKVGDNKYQLIIDKATKDDEAEYKVVLSNEEGDADSSAKLTVKLPKIEFTKSLEDQTIDAGTKAVLSIEVNLPPKQVKWYKNGKEITESDKAKPNKLNDNTYQLIIPDASKDDTADYKVRFQFFYLSEHTYQSFFCLF</sequence>
<evidence type="ECO:0000313" key="3">
    <source>
        <dbReference type="EMBL" id="EJW71502.1"/>
    </source>
</evidence>
<dbReference type="PROSITE" id="PS50835">
    <property type="entry name" value="IG_LIKE"/>
    <property type="match status" value="2"/>
</dbReference>
<name>J9E3H8_WUCBA</name>
<comment type="caution">
    <text evidence="3">The sequence shown here is derived from an EMBL/GenBank/DDBJ whole genome shotgun (WGS) entry which is preliminary data.</text>
</comment>
<dbReference type="AlphaFoldDB" id="J9E3H8"/>
<accession>J9E3H8</accession>
<dbReference type="InterPro" id="IPR003599">
    <property type="entry name" value="Ig_sub"/>
</dbReference>
<organism evidence="3 4">
    <name type="scientific">Wuchereria bancrofti</name>
    <dbReference type="NCBI Taxonomy" id="6293"/>
    <lineage>
        <taxon>Eukaryota</taxon>
        <taxon>Metazoa</taxon>
        <taxon>Ecdysozoa</taxon>
        <taxon>Nematoda</taxon>
        <taxon>Chromadorea</taxon>
        <taxon>Rhabditida</taxon>
        <taxon>Spirurina</taxon>
        <taxon>Spiruromorpha</taxon>
        <taxon>Filarioidea</taxon>
        <taxon>Onchocercidae</taxon>
        <taxon>Wuchereria</taxon>
    </lineage>
</organism>
<dbReference type="InterPro" id="IPR050964">
    <property type="entry name" value="Striated_Muscle_Regulatory"/>
</dbReference>